<dbReference type="SUPFAM" id="SSF46689">
    <property type="entry name" value="Homeodomain-like"/>
    <property type="match status" value="1"/>
</dbReference>
<keyword evidence="7" id="KW-1185">Reference proteome</keyword>
<dbReference type="InterPro" id="IPR001647">
    <property type="entry name" value="HTH_TetR"/>
</dbReference>
<dbReference type="Pfam" id="PF00440">
    <property type="entry name" value="TetR_N"/>
    <property type="match status" value="1"/>
</dbReference>
<dbReference type="Proteomes" id="UP001147830">
    <property type="component" value="Unassembled WGS sequence"/>
</dbReference>
<dbReference type="InterPro" id="IPR009057">
    <property type="entry name" value="Homeodomain-like_sf"/>
</dbReference>
<dbReference type="Gene3D" id="1.10.357.10">
    <property type="entry name" value="Tetracycline Repressor, domain 2"/>
    <property type="match status" value="1"/>
</dbReference>
<evidence type="ECO:0000313" key="6">
    <source>
        <dbReference type="EMBL" id="MCT7359899.1"/>
    </source>
</evidence>
<dbReference type="RefSeq" id="WP_260976750.1">
    <property type="nucleotide sequence ID" value="NZ_JAOANI010000019.1"/>
</dbReference>
<keyword evidence="3" id="KW-0804">Transcription</keyword>
<dbReference type="PANTHER" id="PTHR30055:SF212">
    <property type="entry name" value="TETR-FAMILY FAMILY TRANSCRIPTIONAL REGULATOR"/>
    <property type="match status" value="1"/>
</dbReference>
<keyword evidence="2 4" id="KW-0238">DNA-binding</keyword>
<evidence type="ECO:0000256" key="1">
    <source>
        <dbReference type="ARBA" id="ARBA00023015"/>
    </source>
</evidence>
<dbReference type="EMBL" id="JAOANI010000019">
    <property type="protein sequence ID" value="MCT7359899.1"/>
    <property type="molecule type" value="Genomic_DNA"/>
</dbReference>
<accession>A0A9X3ASE8</accession>
<reference evidence="6" key="1">
    <citation type="journal article" date="2022" name="Front. Microbiol.">
        <title>Genome-based taxonomic rearrangement of Oceanobacter-related bacteria including the description of Thalassolituus hydrocarbonoclasticus sp. nov. and Thalassolituus pacificus sp. nov. and emended description of the genus Thalassolituus.</title>
        <authorList>
            <person name="Dong C."/>
            <person name="Wei L."/>
            <person name="Wang J."/>
            <person name="Lai Q."/>
            <person name="Huang Z."/>
            <person name="Shao Z."/>
        </authorList>
    </citation>
    <scope>NUCLEOTIDE SEQUENCE</scope>
    <source>
        <strain evidence="6">59MF3M-4</strain>
    </source>
</reference>
<dbReference type="SUPFAM" id="SSF48498">
    <property type="entry name" value="Tetracyclin repressor-like, C-terminal domain"/>
    <property type="match status" value="1"/>
</dbReference>
<sequence>MARRQDHTPAQLQQLTMETVLKLLQQQPASSLSLRQIAREVGYSPGTLINQFGSYSLLLLAANARTLDQIYRELLAAIDHADSPQQTLEACALSYLNFASQYPHQWRLLFEHQLPEQDHLPDWQQQRIDNVFTLLQQQLAILKPRANASDCAQTARTIWASVHGICVLALDDKLFTPGNISGRSMIHSLLSHYLPAWIKDEKETVMHNQQATEGSQP</sequence>
<dbReference type="Pfam" id="PF13305">
    <property type="entry name" value="TetR_C_33"/>
    <property type="match status" value="1"/>
</dbReference>
<feature type="domain" description="HTH tetR-type" evidence="5">
    <location>
        <begin position="10"/>
        <end position="70"/>
    </location>
</feature>
<dbReference type="AlphaFoldDB" id="A0A9X3ASE8"/>
<name>A0A9X3ASE8_9GAMM</name>
<dbReference type="PROSITE" id="PS50977">
    <property type="entry name" value="HTH_TETR_2"/>
    <property type="match status" value="1"/>
</dbReference>
<dbReference type="GO" id="GO:0003700">
    <property type="term" value="F:DNA-binding transcription factor activity"/>
    <property type="evidence" value="ECO:0007669"/>
    <property type="project" value="TreeGrafter"/>
</dbReference>
<protein>
    <submittedName>
        <fullName evidence="6">TetR/AcrR family transcriptional regulator</fullName>
    </submittedName>
</protein>
<keyword evidence="1" id="KW-0805">Transcription regulation</keyword>
<gene>
    <name evidence="6" type="ORF">NYR02_12840</name>
</gene>
<dbReference type="GO" id="GO:0000976">
    <property type="term" value="F:transcription cis-regulatory region binding"/>
    <property type="evidence" value="ECO:0007669"/>
    <property type="project" value="TreeGrafter"/>
</dbReference>
<evidence type="ECO:0000313" key="7">
    <source>
        <dbReference type="Proteomes" id="UP001147830"/>
    </source>
</evidence>
<evidence type="ECO:0000259" key="5">
    <source>
        <dbReference type="PROSITE" id="PS50977"/>
    </source>
</evidence>
<dbReference type="PANTHER" id="PTHR30055">
    <property type="entry name" value="HTH-TYPE TRANSCRIPTIONAL REGULATOR RUTR"/>
    <property type="match status" value="1"/>
</dbReference>
<feature type="DNA-binding region" description="H-T-H motif" evidence="4">
    <location>
        <begin position="33"/>
        <end position="52"/>
    </location>
</feature>
<organism evidence="6 7">
    <name type="scientific">Thalassolituus pacificus</name>
    <dbReference type="NCBI Taxonomy" id="2975440"/>
    <lineage>
        <taxon>Bacteria</taxon>
        <taxon>Pseudomonadati</taxon>
        <taxon>Pseudomonadota</taxon>
        <taxon>Gammaproteobacteria</taxon>
        <taxon>Oceanospirillales</taxon>
        <taxon>Oceanospirillaceae</taxon>
        <taxon>Thalassolituus</taxon>
    </lineage>
</organism>
<evidence type="ECO:0000256" key="2">
    <source>
        <dbReference type="ARBA" id="ARBA00023125"/>
    </source>
</evidence>
<evidence type="ECO:0000256" key="4">
    <source>
        <dbReference type="PROSITE-ProRule" id="PRU00335"/>
    </source>
</evidence>
<dbReference type="InterPro" id="IPR050109">
    <property type="entry name" value="HTH-type_TetR-like_transc_reg"/>
</dbReference>
<reference evidence="6" key="2">
    <citation type="submission" date="2022-08" db="EMBL/GenBank/DDBJ databases">
        <authorList>
            <person name="Dong C."/>
        </authorList>
    </citation>
    <scope>NUCLEOTIDE SEQUENCE</scope>
    <source>
        <strain evidence="6">59MF3M-4</strain>
    </source>
</reference>
<proteinExistence type="predicted"/>
<comment type="caution">
    <text evidence="6">The sequence shown here is derived from an EMBL/GenBank/DDBJ whole genome shotgun (WGS) entry which is preliminary data.</text>
</comment>
<dbReference type="InterPro" id="IPR025996">
    <property type="entry name" value="MT1864/Rv1816-like_C"/>
</dbReference>
<evidence type="ECO:0000256" key="3">
    <source>
        <dbReference type="ARBA" id="ARBA00023163"/>
    </source>
</evidence>
<dbReference type="InterPro" id="IPR036271">
    <property type="entry name" value="Tet_transcr_reg_TetR-rel_C_sf"/>
</dbReference>